<dbReference type="Proteomes" id="UP001219525">
    <property type="component" value="Unassembled WGS sequence"/>
</dbReference>
<gene>
    <name evidence="2" type="ORF">GGX14DRAFT_394791</name>
</gene>
<evidence type="ECO:0000313" key="3">
    <source>
        <dbReference type="Proteomes" id="UP001219525"/>
    </source>
</evidence>
<proteinExistence type="predicted"/>
<protein>
    <submittedName>
        <fullName evidence="2">Uncharacterized protein</fullName>
    </submittedName>
</protein>
<feature type="region of interest" description="Disordered" evidence="1">
    <location>
        <begin position="210"/>
        <end position="229"/>
    </location>
</feature>
<dbReference type="EMBL" id="JARJCW010000029">
    <property type="protein sequence ID" value="KAJ7209988.1"/>
    <property type="molecule type" value="Genomic_DNA"/>
</dbReference>
<keyword evidence="3" id="KW-1185">Reference proteome</keyword>
<feature type="region of interest" description="Disordered" evidence="1">
    <location>
        <begin position="149"/>
        <end position="177"/>
    </location>
</feature>
<dbReference type="AlphaFoldDB" id="A0AAD6YBH7"/>
<evidence type="ECO:0000313" key="2">
    <source>
        <dbReference type="EMBL" id="KAJ7209988.1"/>
    </source>
</evidence>
<organism evidence="2 3">
    <name type="scientific">Mycena pura</name>
    <dbReference type="NCBI Taxonomy" id="153505"/>
    <lineage>
        <taxon>Eukaryota</taxon>
        <taxon>Fungi</taxon>
        <taxon>Dikarya</taxon>
        <taxon>Basidiomycota</taxon>
        <taxon>Agaricomycotina</taxon>
        <taxon>Agaricomycetes</taxon>
        <taxon>Agaricomycetidae</taxon>
        <taxon>Agaricales</taxon>
        <taxon>Marasmiineae</taxon>
        <taxon>Mycenaceae</taxon>
        <taxon>Mycena</taxon>
    </lineage>
</organism>
<evidence type="ECO:0000256" key="1">
    <source>
        <dbReference type="SAM" id="MobiDB-lite"/>
    </source>
</evidence>
<sequence length="229" mass="24978">MPPSFRVIDDNVVPHGGSYDTITPREHTRLFSAPSSFGVSRAKAGRIEGCHVLRYCGSGNDLPFDPITFIHYESTAWNDEPSSGIMVDRQVEVLMNGLLLKFTVRKSLILAGLWEFVLFTPTLALPSISLVFIATSVLGGANDFVVDSGPPTQSLGPKPGQIPLPQRHRVTESPSERVPWGRKYPRFLAGAALRAGCVVYEIFSDVTASPTDRPKGYGQACHTSNPRPN</sequence>
<accession>A0AAD6YBH7</accession>
<reference evidence="2" key="1">
    <citation type="submission" date="2023-03" db="EMBL/GenBank/DDBJ databases">
        <title>Massive genome expansion in bonnet fungi (Mycena s.s.) driven by repeated elements and novel gene families across ecological guilds.</title>
        <authorList>
            <consortium name="Lawrence Berkeley National Laboratory"/>
            <person name="Harder C.B."/>
            <person name="Miyauchi S."/>
            <person name="Viragh M."/>
            <person name="Kuo A."/>
            <person name="Thoen E."/>
            <person name="Andreopoulos B."/>
            <person name="Lu D."/>
            <person name="Skrede I."/>
            <person name="Drula E."/>
            <person name="Henrissat B."/>
            <person name="Morin E."/>
            <person name="Kohler A."/>
            <person name="Barry K."/>
            <person name="LaButti K."/>
            <person name="Morin E."/>
            <person name="Salamov A."/>
            <person name="Lipzen A."/>
            <person name="Mereny Z."/>
            <person name="Hegedus B."/>
            <person name="Baldrian P."/>
            <person name="Stursova M."/>
            <person name="Weitz H."/>
            <person name="Taylor A."/>
            <person name="Grigoriev I.V."/>
            <person name="Nagy L.G."/>
            <person name="Martin F."/>
            <person name="Kauserud H."/>
        </authorList>
    </citation>
    <scope>NUCLEOTIDE SEQUENCE</scope>
    <source>
        <strain evidence="2">9144</strain>
    </source>
</reference>
<comment type="caution">
    <text evidence="2">The sequence shown here is derived from an EMBL/GenBank/DDBJ whole genome shotgun (WGS) entry which is preliminary data.</text>
</comment>
<name>A0AAD6YBH7_9AGAR</name>